<protein>
    <submittedName>
        <fullName evidence="1">Uncharacterized protein</fullName>
    </submittedName>
</protein>
<evidence type="ECO:0000313" key="1">
    <source>
        <dbReference type="EMBL" id="KAI4863944.1"/>
    </source>
</evidence>
<evidence type="ECO:0000313" key="2">
    <source>
        <dbReference type="Proteomes" id="UP001497700"/>
    </source>
</evidence>
<accession>A0ACB9YX61</accession>
<dbReference type="Proteomes" id="UP001497700">
    <property type="component" value="Unassembled WGS sequence"/>
</dbReference>
<name>A0ACB9YX61_9PEZI</name>
<keyword evidence="2" id="KW-1185">Reference proteome</keyword>
<proteinExistence type="predicted"/>
<sequence length="114" mass="11838">MKPSLAALALLHYTAASARWVQISPCPCADACALTNVTMPDTNACVDLPFPAYSWTQDGPGTVCVFYAEAGCGGAAAGLYGCRPDAYPGCCFDDVRMSGTVAPWAAARCYSATQ</sequence>
<gene>
    <name evidence="1" type="ORF">F4820DRAFT_449483</name>
</gene>
<comment type="caution">
    <text evidence="1">The sequence shown here is derived from an EMBL/GenBank/DDBJ whole genome shotgun (WGS) entry which is preliminary data.</text>
</comment>
<reference evidence="1 2" key="1">
    <citation type="journal article" date="2022" name="New Phytol.">
        <title>Ecological generalism drives hyperdiversity of secondary metabolite gene clusters in xylarialean endophytes.</title>
        <authorList>
            <person name="Franco M.E.E."/>
            <person name="Wisecaver J.H."/>
            <person name="Arnold A.E."/>
            <person name="Ju Y.M."/>
            <person name="Slot J.C."/>
            <person name="Ahrendt S."/>
            <person name="Moore L.P."/>
            <person name="Eastman K.E."/>
            <person name="Scott K."/>
            <person name="Konkel Z."/>
            <person name="Mondo S.J."/>
            <person name="Kuo A."/>
            <person name="Hayes R.D."/>
            <person name="Haridas S."/>
            <person name="Andreopoulos B."/>
            <person name="Riley R."/>
            <person name="LaButti K."/>
            <person name="Pangilinan J."/>
            <person name="Lipzen A."/>
            <person name="Amirebrahimi M."/>
            <person name="Yan J."/>
            <person name="Adam C."/>
            <person name="Keymanesh K."/>
            <person name="Ng V."/>
            <person name="Louie K."/>
            <person name="Northen T."/>
            <person name="Drula E."/>
            <person name="Henrissat B."/>
            <person name="Hsieh H.M."/>
            <person name="Youens-Clark K."/>
            <person name="Lutzoni F."/>
            <person name="Miadlikowska J."/>
            <person name="Eastwood D.C."/>
            <person name="Hamelin R.C."/>
            <person name="Grigoriev I.V."/>
            <person name="U'Ren J.M."/>
        </authorList>
    </citation>
    <scope>NUCLEOTIDE SEQUENCE [LARGE SCALE GENOMIC DNA]</scope>
    <source>
        <strain evidence="1 2">CBS 119005</strain>
    </source>
</reference>
<organism evidence="1 2">
    <name type="scientific">Hypoxylon rubiginosum</name>
    <dbReference type="NCBI Taxonomy" id="110542"/>
    <lineage>
        <taxon>Eukaryota</taxon>
        <taxon>Fungi</taxon>
        <taxon>Dikarya</taxon>
        <taxon>Ascomycota</taxon>
        <taxon>Pezizomycotina</taxon>
        <taxon>Sordariomycetes</taxon>
        <taxon>Xylariomycetidae</taxon>
        <taxon>Xylariales</taxon>
        <taxon>Hypoxylaceae</taxon>
        <taxon>Hypoxylon</taxon>
    </lineage>
</organism>
<dbReference type="EMBL" id="MU393494">
    <property type="protein sequence ID" value="KAI4863944.1"/>
    <property type="molecule type" value="Genomic_DNA"/>
</dbReference>